<feature type="region of interest" description="Disordered" evidence="1">
    <location>
        <begin position="1"/>
        <end position="29"/>
    </location>
</feature>
<keyword evidence="3" id="KW-1185">Reference proteome</keyword>
<organism evidence="2 3">
    <name type="scientific">Brachybacterium rhamnosum</name>
    <dbReference type="NCBI Taxonomy" id="173361"/>
    <lineage>
        <taxon>Bacteria</taxon>
        <taxon>Bacillati</taxon>
        <taxon>Actinomycetota</taxon>
        <taxon>Actinomycetes</taxon>
        <taxon>Micrococcales</taxon>
        <taxon>Dermabacteraceae</taxon>
        <taxon>Brachybacterium</taxon>
    </lineage>
</organism>
<dbReference type="Proteomes" id="UP001597280">
    <property type="component" value="Unassembled WGS sequence"/>
</dbReference>
<evidence type="ECO:0000313" key="3">
    <source>
        <dbReference type="Proteomes" id="UP001597280"/>
    </source>
</evidence>
<dbReference type="EMBL" id="JBHUFL010000003">
    <property type="protein sequence ID" value="MFD1836232.1"/>
    <property type="molecule type" value="Genomic_DNA"/>
</dbReference>
<proteinExistence type="predicted"/>
<evidence type="ECO:0000256" key="1">
    <source>
        <dbReference type="SAM" id="MobiDB-lite"/>
    </source>
</evidence>
<protein>
    <submittedName>
        <fullName evidence="2">Uncharacterized protein</fullName>
    </submittedName>
</protein>
<dbReference type="RefSeq" id="WP_343905592.1">
    <property type="nucleotide sequence ID" value="NZ_BAAAIS010000003.1"/>
</dbReference>
<gene>
    <name evidence="2" type="ORF">ACFSDA_14270</name>
</gene>
<accession>A0ABW4PZF1</accession>
<evidence type="ECO:0000313" key="2">
    <source>
        <dbReference type="EMBL" id="MFD1836232.1"/>
    </source>
</evidence>
<sequence>MTGRTVNPAGHAQETFQRDGGGYRRTGDYPAGGLVRQPWHVDRSVHAAVWKGNGTGTWYADILRGDPSGRALEAYDQERAFRLVSAGEFPTWNEAYTWALAVVNARRAHPAGRSLTRDPLQAATAELHDRTTFTVDELGAAWCGLFGGRSDE</sequence>
<name>A0ABW4PZF1_9MICO</name>
<comment type="caution">
    <text evidence="2">The sequence shown here is derived from an EMBL/GenBank/DDBJ whole genome shotgun (WGS) entry which is preliminary data.</text>
</comment>
<reference evidence="3" key="1">
    <citation type="journal article" date="2019" name="Int. J. Syst. Evol. Microbiol.">
        <title>The Global Catalogue of Microorganisms (GCM) 10K type strain sequencing project: providing services to taxonomists for standard genome sequencing and annotation.</title>
        <authorList>
            <consortium name="The Broad Institute Genomics Platform"/>
            <consortium name="The Broad Institute Genome Sequencing Center for Infectious Disease"/>
            <person name="Wu L."/>
            <person name="Ma J."/>
        </authorList>
    </citation>
    <scope>NUCLEOTIDE SEQUENCE [LARGE SCALE GENOMIC DNA]</scope>
    <source>
        <strain evidence="3">JCM 11650</strain>
    </source>
</reference>